<evidence type="ECO:0000256" key="5">
    <source>
        <dbReference type="ARBA" id="ARBA00023136"/>
    </source>
</evidence>
<evidence type="ECO:0000256" key="6">
    <source>
        <dbReference type="ARBA" id="ARBA00043993"/>
    </source>
</evidence>
<keyword evidence="12" id="KW-1185">Reference proteome</keyword>
<proteinExistence type="inferred from homology"/>
<evidence type="ECO:0000256" key="3">
    <source>
        <dbReference type="ARBA" id="ARBA00022692"/>
    </source>
</evidence>
<feature type="domain" description="Integral membrane bound transporter" evidence="10">
    <location>
        <begin position="417"/>
        <end position="537"/>
    </location>
</feature>
<dbReference type="Proteomes" id="UP001139104">
    <property type="component" value="Unassembled WGS sequence"/>
</dbReference>
<dbReference type="PANTHER" id="PTHR30509:SF9">
    <property type="entry name" value="MULTIDRUG RESISTANCE PROTEIN MDTO"/>
    <property type="match status" value="1"/>
</dbReference>
<name>A0ABS9Z8I6_9HYPH</name>
<keyword evidence="2" id="KW-1003">Cell membrane</keyword>
<evidence type="ECO:0000259" key="9">
    <source>
        <dbReference type="Pfam" id="PF12805"/>
    </source>
</evidence>
<comment type="similarity">
    <text evidence="6">Belongs to the YccS/YhfK family.</text>
</comment>
<dbReference type="InterPro" id="IPR049453">
    <property type="entry name" value="Memb_transporter_dom"/>
</dbReference>
<keyword evidence="3 8" id="KW-0812">Transmembrane</keyword>
<feature type="compositionally biased region" description="Basic and acidic residues" evidence="7">
    <location>
        <begin position="714"/>
        <end position="731"/>
    </location>
</feature>
<keyword evidence="4 8" id="KW-1133">Transmembrane helix</keyword>
<feature type="transmembrane region" description="Helical" evidence="8">
    <location>
        <begin position="404"/>
        <end position="421"/>
    </location>
</feature>
<evidence type="ECO:0000256" key="2">
    <source>
        <dbReference type="ARBA" id="ARBA00022475"/>
    </source>
</evidence>
<dbReference type="Pfam" id="PF12805">
    <property type="entry name" value="FUSC-like"/>
    <property type="match status" value="1"/>
</dbReference>
<evidence type="ECO:0000313" key="11">
    <source>
        <dbReference type="EMBL" id="MCI4683751.1"/>
    </source>
</evidence>
<evidence type="ECO:0000313" key="12">
    <source>
        <dbReference type="Proteomes" id="UP001139104"/>
    </source>
</evidence>
<feature type="transmembrane region" description="Helical" evidence="8">
    <location>
        <begin position="90"/>
        <end position="109"/>
    </location>
</feature>
<feature type="domain" description="Integral membrane protein YccS N-terminal" evidence="9">
    <location>
        <begin position="70"/>
        <end position="249"/>
    </location>
</feature>
<feature type="transmembrane region" description="Helical" evidence="8">
    <location>
        <begin position="37"/>
        <end position="55"/>
    </location>
</feature>
<feature type="transmembrane region" description="Helical" evidence="8">
    <location>
        <begin position="524"/>
        <end position="544"/>
    </location>
</feature>
<feature type="transmembrane region" description="Helical" evidence="8">
    <location>
        <begin position="67"/>
        <end position="84"/>
    </location>
</feature>
<dbReference type="PANTHER" id="PTHR30509">
    <property type="entry name" value="P-HYDROXYBENZOIC ACID EFFLUX PUMP SUBUNIT-RELATED"/>
    <property type="match status" value="1"/>
</dbReference>
<protein>
    <submittedName>
        <fullName evidence="11">FUSC family protein</fullName>
    </submittedName>
</protein>
<comment type="subcellular location">
    <subcellularLocation>
        <location evidence="1">Cell membrane</location>
        <topology evidence="1">Multi-pass membrane protein</topology>
    </subcellularLocation>
</comment>
<reference evidence="11" key="1">
    <citation type="journal article" date="2022" name="ISME J.">
        <title>Identification of active gaseous-alkane degraders at natural gas seeps.</title>
        <authorList>
            <person name="Farhan Ul Haque M."/>
            <person name="Hernandez M."/>
            <person name="Crombie A.T."/>
            <person name="Murrell J.C."/>
        </authorList>
    </citation>
    <scope>NUCLEOTIDE SEQUENCE</scope>
    <source>
        <strain evidence="11">PC2</strain>
    </source>
</reference>
<comment type="caution">
    <text evidence="11">The sequence shown here is derived from an EMBL/GenBank/DDBJ whole genome shotgun (WGS) entry which is preliminary data.</text>
</comment>
<feature type="transmembrane region" description="Helical" evidence="8">
    <location>
        <begin position="12"/>
        <end position="31"/>
    </location>
</feature>
<organism evidence="11 12">
    <name type="scientific">Candidatus Rhodoblastus alkanivorans</name>
    <dbReference type="NCBI Taxonomy" id="2954117"/>
    <lineage>
        <taxon>Bacteria</taxon>
        <taxon>Pseudomonadati</taxon>
        <taxon>Pseudomonadota</taxon>
        <taxon>Alphaproteobacteria</taxon>
        <taxon>Hyphomicrobiales</taxon>
        <taxon>Rhodoblastaceae</taxon>
        <taxon>Rhodoblastus</taxon>
    </lineage>
</organism>
<feature type="region of interest" description="Disordered" evidence="7">
    <location>
        <begin position="710"/>
        <end position="731"/>
    </location>
</feature>
<dbReference type="EMBL" id="JAIVFP010000001">
    <property type="protein sequence ID" value="MCI4683751.1"/>
    <property type="molecule type" value="Genomic_DNA"/>
</dbReference>
<evidence type="ECO:0000259" key="10">
    <source>
        <dbReference type="Pfam" id="PF13515"/>
    </source>
</evidence>
<evidence type="ECO:0000256" key="8">
    <source>
        <dbReference type="SAM" id="Phobius"/>
    </source>
</evidence>
<evidence type="ECO:0000256" key="4">
    <source>
        <dbReference type="ARBA" id="ARBA00022989"/>
    </source>
</evidence>
<feature type="transmembrane region" description="Helical" evidence="8">
    <location>
        <begin position="494"/>
        <end position="512"/>
    </location>
</feature>
<feature type="transmembrane region" description="Helical" evidence="8">
    <location>
        <begin position="457"/>
        <end position="482"/>
    </location>
</feature>
<gene>
    <name evidence="11" type="ORF">K2U94_13425</name>
</gene>
<accession>A0ABS9Z8I6</accession>
<dbReference type="InterPro" id="IPR032692">
    <property type="entry name" value="YccS_N"/>
</dbReference>
<evidence type="ECO:0000256" key="7">
    <source>
        <dbReference type="SAM" id="MobiDB-lite"/>
    </source>
</evidence>
<dbReference type="RefSeq" id="WP_243067685.1">
    <property type="nucleotide sequence ID" value="NZ_JAIVFK010000016.1"/>
</dbReference>
<dbReference type="Pfam" id="PF13515">
    <property type="entry name" value="FUSC_2"/>
    <property type="match status" value="1"/>
</dbReference>
<evidence type="ECO:0000256" key="1">
    <source>
        <dbReference type="ARBA" id="ARBA00004651"/>
    </source>
</evidence>
<sequence>MRVKPKLLKYFFGYHIVNGVAVAIGVLIVGLASSGLFGFESGMAAALGALCVSIADTSTPFSAKLRILPLAWICASVPAFAAAFAGGSHLAEGVVVIVSGFIAGLLIAWGRWALPLSVLSLLSLVLALGAPAVTLAARLNYAEMATFGGALYIPLALALTKLTDASGRRITLAEVLREFASFLRRVSGFYRKDADEGEVCLRVVEQQVSFADHLQTARSLIASAAGRPEATRLIAALAAVLDAFDGVVSMLADHAPLRLAHGSSNGAPDGASASADDPAAQIERLLREMAGDLDALALDLVVGGGQLSFPNREPELDAFSAAIAAMEAGQGADPTVLRAARLTRARVGLALSQLASLPALLTSQDAAEKAMAGVDMRAFAPPVKVSLDVILQHLRWSSPIFRHAVRLALALGCGYALTVLVPGLEHGNWILLTIAVIMRASYAATRQRRDERLLGTILGCGAAGALLWIGSWPLLFAVQLLALAVAHAYVKIDYRLSSFAASVMALLALHLLDPTKAPLVAARLIDTGVGALIAFLFTFLLPQWERHSAPGLADGFLRALRRYADRSLRWNSPEQDYRLARKNLLEAFSALGESATRMRADPEAQRAVWPHYSKLIAAAYVTAAQIVTVRLLIRNRRGDLDPLASEKLLDATRRAAMAQLDFAAPPPPPAASQDGHGETVFAALRQRCEEVLREAERLRAIIAEIWTPAPVGDQKGEGRAHDARSDDRAAL</sequence>
<feature type="transmembrane region" description="Helical" evidence="8">
    <location>
        <begin position="116"/>
        <end position="135"/>
    </location>
</feature>
<keyword evidence="5 8" id="KW-0472">Membrane</keyword>